<feature type="domain" description="PAC" evidence="12">
    <location>
        <begin position="192"/>
        <end position="244"/>
    </location>
</feature>
<reference evidence="14" key="1">
    <citation type="journal article" date="2019" name="Int. J. Syst. Evol. Microbiol.">
        <title>The Global Catalogue of Microorganisms (GCM) 10K type strain sequencing project: providing services to taxonomists for standard genome sequencing and annotation.</title>
        <authorList>
            <consortium name="The Broad Institute Genomics Platform"/>
            <consortium name="The Broad Institute Genome Sequencing Center for Infectious Disease"/>
            <person name="Wu L."/>
            <person name="Ma J."/>
        </authorList>
    </citation>
    <scope>NUCLEOTIDE SEQUENCE [LARGE SCALE GENOMIC DNA]</scope>
    <source>
        <strain evidence="14">CCM 7282</strain>
    </source>
</reference>
<dbReference type="InterPro" id="IPR050482">
    <property type="entry name" value="Sensor_HK_TwoCompSys"/>
</dbReference>
<evidence type="ECO:0000256" key="1">
    <source>
        <dbReference type="ARBA" id="ARBA00000085"/>
    </source>
</evidence>
<evidence type="ECO:0000256" key="5">
    <source>
        <dbReference type="ARBA" id="ARBA00022741"/>
    </source>
</evidence>
<keyword evidence="9" id="KW-0175">Coiled coil</keyword>
<keyword evidence="4" id="KW-0808">Transferase</keyword>
<evidence type="ECO:0000256" key="8">
    <source>
        <dbReference type="ARBA" id="ARBA00023012"/>
    </source>
</evidence>
<feature type="domain" description="PAC" evidence="12">
    <location>
        <begin position="320"/>
        <end position="372"/>
    </location>
</feature>
<evidence type="ECO:0000256" key="7">
    <source>
        <dbReference type="ARBA" id="ARBA00022840"/>
    </source>
</evidence>
<feature type="coiled-coil region" evidence="9">
    <location>
        <begin position="356"/>
        <end position="383"/>
    </location>
</feature>
<dbReference type="InterPro" id="IPR000700">
    <property type="entry name" value="PAS-assoc_C"/>
</dbReference>
<accession>A0ABQ1PPB0</accession>
<evidence type="ECO:0000313" key="13">
    <source>
        <dbReference type="EMBL" id="GGD00366.1"/>
    </source>
</evidence>
<dbReference type="Pfam" id="PF02518">
    <property type="entry name" value="HATPase_c"/>
    <property type="match status" value="1"/>
</dbReference>
<sequence length="578" mass="66622">MTTRTHHGNQQETAEDATVVIDEAGYIESMNNKALKLFEADTASGTGSHIKKWIPETNIDVLEPGTFTQQFGVTTLGQRFPLFIRKNTFSIGGNNYSLLVLHPDNDSSISNLEPQKVLNELLDMKFALDESTIVAITDQKGTIKYVNDKFCEISKYSEEELIGEDHRIINSGYHSKEFMRDLWRTIANGQVWRGEIKNKAKDGTHYWVDTTIVPFLNNKGKPYQYLAIRKEITEFKRVVDELERSMQELVDLKFALDESSIVAITDEKGIITYVNDQFCHISKYKREELIGRTHSIINSGYHSKEFFKALWRTIGSGEVWKGEIRNKAKDGSYYWVDTTIVPFLNEKGKPYQYLAIRSEITERKRVEAELQRAMTRIIEVQEEERLRLSRDLHDGLGQNLYSHLITISRLSAEMEHPLIDQMRDEATELIEEVRDISWELRPSVLDDLGLVPAIRSFLNRYSDHYDIDVMFECVLDQRLGPHEEITIYRIIQEALTNIWKYAKVDRAWVTIRELDDVVRVMIEDQGRGFDKNQLSSGVGLFSMEERTRSVGGELEIISSPEEGTKIIAEIPNKSDESD</sequence>
<dbReference type="PANTHER" id="PTHR24421">
    <property type="entry name" value="NITRATE/NITRITE SENSOR PROTEIN NARX-RELATED"/>
    <property type="match status" value="1"/>
</dbReference>
<keyword evidence="6" id="KW-0418">Kinase</keyword>
<comment type="catalytic activity">
    <reaction evidence="1">
        <text>ATP + protein L-histidine = ADP + protein N-phospho-L-histidine.</text>
        <dbReference type="EC" id="2.7.13.3"/>
    </reaction>
</comment>
<feature type="domain" description="PAS" evidence="11">
    <location>
        <begin position="114"/>
        <end position="164"/>
    </location>
</feature>
<dbReference type="Pfam" id="PF13426">
    <property type="entry name" value="PAS_9"/>
    <property type="match status" value="2"/>
</dbReference>
<evidence type="ECO:0000259" key="10">
    <source>
        <dbReference type="PROSITE" id="PS50109"/>
    </source>
</evidence>
<dbReference type="Gene3D" id="3.30.450.20">
    <property type="entry name" value="PAS domain"/>
    <property type="match status" value="3"/>
</dbReference>
<dbReference type="PANTHER" id="PTHR24421:SF10">
    <property type="entry name" value="NITRATE_NITRITE SENSOR PROTEIN NARQ"/>
    <property type="match status" value="1"/>
</dbReference>
<dbReference type="Gene3D" id="1.20.5.1930">
    <property type="match status" value="1"/>
</dbReference>
<evidence type="ECO:0000259" key="12">
    <source>
        <dbReference type="PROSITE" id="PS50113"/>
    </source>
</evidence>
<dbReference type="PROSITE" id="PS50109">
    <property type="entry name" value="HIS_KIN"/>
    <property type="match status" value="1"/>
</dbReference>
<dbReference type="InterPro" id="IPR035965">
    <property type="entry name" value="PAS-like_dom_sf"/>
</dbReference>
<evidence type="ECO:0000256" key="2">
    <source>
        <dbReference type="ARBA" id="ARBA00012438"/>
    </source>
</evidence>
<gene>
    <name evidence="13" type="ORF">GCM10007216_33890</name>
</gene>
<dbReference type="NCBIfam" id="TIGR00229">
    <property type="entry name" value="sensory_box"/>
    <property type="match status" value="2"/>
</dbReference>
<keyword evidence="3" id="KW-0597">Phosphoprotein</keyword>
<evidence type="ECO:0000256" key="9">
    <source>
        <dbReference type="SAM" id="Coils"/>
    </source>
</evidence>
<dbReference type="InterPro" id="IPR011712">
    <property type="entry name" value="Sig_transdc_His_kin_sub3_dim/P"/>
</dbReference>
<dbReference type="SMART" id="SM00387">
    <property type="entry name" value="HATPase_c"/>
    <property type="match status" value="1"/>
</dbReference>
<dbReference type="InterPro" id="IPR000014">
    <property type="entry name" value="PAS"/>
</dbReference>
<dbReference type="SMART" id="SM00091">
    <property type="entry name" value="PAS"/>
    <property type="match status" value="3"/>
</dbReference>
<dbReference type="CDD" id="cd00130">
    <property type="entry name" value="PAS"/>
    <property type="match status" value="2"/>
</dbReference>
<dbReference type="SUPFAM" id="SSF55874">
    <property type="entry name" value="ATPase domain of HSP90 chaperone/DNA topoisomerase II/histidine kinase"/>
    <property type="match status" value="1"/>
</dbReference>
<evidence type="ECO:0000313" key="14">
    <source>
        <dbReference type="Proteomes" id="UP000619534"/>
    </source>
</evidence>
<dbReference type="CDD" id="cd16917">
    <property type="entry name" value="HATPase_UhpB-NarQ-NarX-like"/>
    <property type="match status" value="1"/>
</dbReference>
<evidence type="ECO:0000259" key="11">
    <source>
        <dbReference type="PROSITE" id="PS50112"/>
    </source>
</evidence>
<organism evidence="13 14">
    <name type="scientific">Thalassobacillus devorans</name>
    <dbReference type="NCBI Taxonomy" id="279813"/>
    <lineage>
        <taxon>Bacteria</taxon>
        <taxon>Bacillati</taxon>
        <taxon>Bacillota</taxon>
        <taxon>Bacilli</taxon>
        <taxon>Bacillales</taxon>
        <taxon>Bacillaceae</taxon>
        <taxon>Thalassobacillus</taxon>
    </lineage>
</organism>
<keyword evidence="14" id="KW-1185">Reference proteome</keyword>
<keyword evidence="8" id="KW-0902">Two-component regulatory system</keyword>
<keyword evidence="7" id="KW-0067">ATP-binding</keyword>
<dbReference type="InterPro" id="IPR005467">
    <property type="entry name" value="His_kinase_dom"/>
</dbReference>
<dbReference type="InterPro" id="IPR001610">
    <property type="entry name" value="PAC"/>
</dbReference>
<evidence type="ECO:0000256" key="6">
    <source>
        <dbReference type="ARBA" id="ARBA00022777"/>
    </source>
</evidence>
<dbReference type="Pfam" id="PF07730">
    <property type="entry name" value="HisKA_3"/>
    <property type="match status" value="1"/>
</dbReference>
<dbReference type="EMBL" id="BMCJ01000007">
    <property type="protein sequence ID" value="GGD00366.1"/>
    <property type="molecule type" value="Genomic_DNA"/>
</dbReference>
<dbReference type="Proteomes" id="UP000619534">
    <property type="component" value="Unassembled WGS sequence"/>
</dbReference>
<feature type="domain" description="Histidine kinase" evidence="10">
    <location>
        <begin position="387"/>
        <end position="574"/>
    </location>
</feature>
<dbReference type="EC" id="2.7.13.3" evidence="2"/>
<keyword evidence="5" id="KW-0547">Nucleotide-binding</keyword>
<proteinExistence type="predicted"/>
<protein>
    <recommendedName>
        <fullName evidence="2">histidine kinase</fullName>
        <ecNumber evidence="2">2.7.13.3</ecNumber>
    </recommendedName>
</protein>
<dbReference type="Gene3D" id="3.30.565.10">
    <property type="entry name" value="Histidine kinase-like ATPase, C-terminal domain"/>
    <property type="match status" value="1"/>
</dbReference>
<dbReference type="PROSITE" id="PS50113">
    <property type="entry name" value="PAC"/>
    <property type="match status" value="2"/>
</dbReference>
<comment type="caution">
    <text evidence="13">The sequence shown here is derived from an EMBL/GenBank/DDBJ whole genome shotgun (WGS) entry which is preliminary data.</text>
</comment>
<evidence type="ECO:0000256" key="4">
    <source>
        <dbReference type="ARBA" id="ARBA00022679"/>
    </source>
</evidence>
<dbReference type="PROSITE" id="PS50112">
    <property type="entry name" value="PAS"/>
    <property type="match status" value="2"/>
</dbReference>
<dbReference type="InterPro" id="IPR003594">
    <property type="entry name" value="HATPase_dom"/>
</dbReference>
<evidence type="ECO:0000256" key="3">
    <source>
        <dbReference type="ARBA" id="ARBA00022553"/>
    </source>
</evidence>
<dbReference type="SMART" id="SM00086">
    <property type="entry name" value="PAC"/>
    <property type="match status" value="2"/>
</dbReference>
<dbReference type="InterPro" id="IPR036890">
    <property type="entry name" value="HATPase_C_sf"/>
</dbReference>
<feature type="domain" description="PAS" evidence="11">
    <location>
        <begin position="242"/>
        <end position="293"/>
    </location>
</feature>
<name>A0ABQ1PPB0_9BACI</name>
<dbReference type="SUPFAM" id="SSF55785">
    <property type="entry name" value="PYP-like sensor domain (PAS domain)"/>
    <property type="match status" value="2"/>
</dbReference>